<name>E6Q3N6_9ZZZZ</name>
<dbReference type="EMBL" id="CABO01000025">
    <property type="protein sequence ID" value="CBI01797.1"/>
    <property type="molecule type" value="Genomic_DNA"/>
</dbReference>
<dbReference type="AlphaFoldDB" id="E6Q3N6"/>
<organism evidence="1">
    <name type="scientific">mine drainage metagenome</name>
    <dbReference type="NCBI Taxonomy" id="410659"/>
    <lineage>
        <taxon>unclassified sequences</taxon>
        <taxon>metagenomes</taxon>
        <taxon>ecological metagenomes</taxon>
    </lineage>
</organism>
<protein>
    <recommendedName>
        <fullName evidence="2">Leucine-rich repeat domain-containing protein</fullName>
    </recommendedName>
</protein>
<proteinExistence type="predicted"/>
<accession>E6Q3N6</accession>
<gene>
    <name evidence="1" type="ORF">CARN4_0789</name>
</gene>
<evidence type="ECO:0000313" key="1">
    <source>
        <dbReference type="EMBL" id="CBI01797.1"/>
    </source>
</evidence>
<comment type="caution">
    <text evidence="1">The sequence shown here is derived from an EMBL/GenBank/DDBJ whole genome shotgun (WGS) entry which is preliminary data.</text>
</comment>
<sequence length="290" mass="31209">MTESSLVRCIELHDAMPLATIRDAPEGTHFAAARDPGAEVYDALAERAQRRAFALQLSHGGCALLADARIAAHLDSLSLSGADLDRLVLPPKVRALRLSGGSGSLRALLALPLEILAIDRGAFDTAPLVEHPTLAALSLANLPVEAASVGPRLRAIRTIGVPLRTLDVLRSGLALERVECARCDTLESIEALAALPALRELGLEGCWRLDLHATIASLQRLPLRGLRIDIGGRRKNVEVDKRLKIARLTPFPTPESPLSLQEDGVHWNGTPSLEELPKSLGIDTREHNTK</sequence>
<reference evidence="1" key="1">
    <citation type="submission" date="2009-10" db="EMBL/GenBank/DDBJ databases">
        <title>Diversity of trophic interactions inside an arsenic-rich microbial ecosystem.</title>
        <authorList>
            <person name="Bertin P.N."/>
            <person name="Heinrich-Salmeron A."/>
            <person name="Pelletier E."/>
            <person name="Goulhen-Chollet F."/>
            <person name="Arsene-Ploetze F."/>
            <person name="Gallien S."/>
            <person name="Calteau A."/>
            <person name="Vallenet D."/>
            <person name="Casiot C."/>
            <person name="Chane-Woon-Ming B."/>
            <person name="Giloteaux L."/>
            <person name="Barakat M."/>
            <person name="Bonnefoy V."/>
            <person name="Bruneel O."/>
            <person name="Chandler M."/>
            <person name="Cleiss J."/>
            <person name="Duran R."/>
            <person name="Elbaz-Poulichet F."/>
            <person name="Fonknechten N."/>
            <person name="Lauga B."/>
            <person name="Mornico D."/>
            <person name="Ortet P."/>
            <person name="Schaeffer C."/>
            <person name="Siguier P."/>
            <person name="Alexander Thil Smith A."/>
            <person name="Van Dorsselaer A."/>
            <person name="Weissenbach J."/>
            <person name="Medigue C."/>
            <person name="Le Paslier D."/>
        </authorList>
    </citation>
    <scope>NUCLEOTIDE SEQUENCE</scope>
</reference>
<evidence type="ECO:0008006" key="2">
    <source>
        <dbReference type="Google" id="ProtNLM"/>
    </source>
</evidence>